<dbReference type="OrthoDB" id="20172at2759"/>
<feature type="compositionally biased region" description="Polar residues" evidence="2">
    <location>
        <begin position="125"/>
        <end position="139"/>
    </location>
</feature>
<keyword evidence="1" id="KW-0175">Coiled coil</keyword>
<feature type="compositionally biased region" description="Polar residues" evidence="2">
    <location>
        <begin position="53"/>
        <end position="65"/>
    </location>
</feature>
<reference evidence="3 4" key="1">
    <citation type="journal article" date="2009" name="Nat. Genet.">
        <title>The genome of the cucumber, Cucumis sativus L.</title>
        <authorList>
            <person name="Huang S."/>
            <person name="Li R."/>
            <person name="Zhang Z."/>
            <person name="Li L."/>
            <person name="Gu X."/>
            <person name="Fan W."/>
            <person name="Lucas W.J."/>
            <person name="Wang X."/>
            <person name="Xie B."/>
            <person name="Ni P."/>
            <person name="Ren Y."/>
            <person name="Zhu H."/>
            <person name="Li J."/>
            <person name="Lin K."/>
            <person name="Jin W."/>
            <person name="Fei Z."/>
            <person name="Li G."/>
            <person name="Staub J."/>
            <person name="Kilian A."/>
            <person name="van der Vossen E.A."/>
            <person name="Wu Y."/>
            <person name="Guo J."/>
            <person name="He J."/>
            <person name="Jia Z."/>
            <person name="Ren Y."/>
            <person name="Tian G."/>
            <person name="Lu Y."/>
            <person name="Ruan J."/>
            <person name="Qian W."/>
            <person name="Wang M."/>
            <person name="Huang Q."/>
            <person name="Li B."/>
            <person name="Xuan Z."/>
            <person name="Cao J."/>
            <person name="Asan"/>
            <person name="Wu Z."/>
            <person name="Zhang J."/>
            <person name="Cai Q."/>
            <person name="Bai Y."/>
            <person name="Zhao B."/>
            <person name="Han Y."/>
            <person name="Li Y."/>
            <person name="Li X."/>
            <person name="Wang S."/>
            <person name="Shi Q."/>
            <person name="Liu S."/>
            <person name="Cho W.K."/>
            <person name="Kim J.Y."/>
            <person name="Xu Y."/>
            <person name="Heller-Uszynska K."/>
            <person name="Miao H."/>
            <person name="Cheng Z."/>
            <person name="Zhang S."/>
            <person name="Wu J."/>
            <person name="Yang Y."/>
            <person name="Kang H."/>
            <person name="Li M."/>
            <person name="Liang H."/>
            <person name="Ren X."/>
            <person name="Shi Z."/>
            <person name="Wen M."/>
            <person name="Jian M."/>
            <person name="Yang H."/>
            <person name="Zhang G."/>
            <person name="Yang Z."/>
            <person name="Chen R."/>
            <person name="Liu S."/>
            <person name="Li J."/>
            <person name="Ma L."/>
            <person name="Liu H."/>
            <person name="Zhou Y."/>
            <person name="Zhao J."/>
            <person name="Fang X."/>
            <person name="Li G."/>
            <person name="Fang L."/>
            <person name="Li Y."/>
            <person name="Liu D."/>
            <person name="Zheng H."/>
            <person name="Zhang Y."/>
            <person name="Qin N."/>
            <person name="Li Z."/>
            <person name="Yang G."/>
            <person name="Yang S."/>
            <person name="Bolund L."/>
            <person name="Kristiansen K."/>
            <person name="Zheng H."/>
            <person name="Li S."/>
            <person name="Zhang X."/>
            <person name="Yang H."/>
            <person name="Wang J."/>
            <person name="Sun R."/>
            <person name="Zhang B."/>
            <person name="Jiang S."/>
            <person name="Wang J."/>
            <person name="Du Y."/>
            <person name="Li S."/>
        </authorList>
    </citation>
    <scope>NUCLEOTIDE SEQUENCE [LARGE SCALE GENOMIC DNA]</scope>
    <source>
        <strain evidence="4">cv. 9930</strain>
    </source>
</reference>
<dbReference type="InterPro" id="IPR021827">
    <property type="entry name" value="Nup186/Nup192/Nup205"/>
</dbReference>
<dbReference type="OMA" id="VIARMVM"/>
<dbReference type="STRING" id="3659.A0A0A0L2Q7"/>
<gene>
    <name evidence="3" type="ORF">Csa_4G572860</name>
</gene>
<accession>A0A0A0L2Q7</accession>
<feature type="coiled-coil region" evidence="1">
    <location>
        <begin position="266"/>
        <end position="293"/>
    </location>
</feature>
<dbReference type="AlphaFoldDB" id="A0A0A0L2Q7"/>
<dbReference type="Gramene" id="KGN54892">
    <property type="protein sequence ID" value="KGN54892"/>
    <property type="gene ID" value="Csa_4G572860"/>
</dbReference>
<dbReference type="PANTHER" id="PTHR31344">
    <property type="entry name" value="NUCLEAR PORE COMPLEX PROTEIN NUP205"/>
    <property type="match status" value="1"/>
</dbReference>
<protein>
    <recommendedName>
        <fullName evidence="5">Dilute domain-containing protein</fullName>
    </recommendedName>
</protein>
<evidence type="ECO:0000256" key="2">
    <source>
        <dbReference type="SAM" id="MobiDB-lite"/>
    </source>
</evidence>
<dbReference type="KEGG" id="csv:101213868"/>
<dbReference type="EMBL" id="CM002925">
    <property type="protein sequence ID" value="KGN54892.1"/>
    <property type="molecule type" value="Genomic_DNA"/>
</dbReference>
<reference evidence="3 4" key="4">
    <citation type="journal article" date="2011" name="BMC Genomics">
        <title>RNA-Seq improves annotation of protein-coding genes in the cucumber genome.</title>
        <authorList>
            <person name="Li Z."/>
            <person name="Zhang Z."/>
            <person name="Yan P."/>
            <person name="Huang S."/>
            <person name="Fei Z."/>
            <person name="Lin K."/>
        </authorList>
    </citation>
    <scope>NUCLEOTIDE SEQUENCE [LARGE SCALE GENOMIC DNA]</scope>
    <source>
        <strain evidence="4">cv. 9930</strain>
    </source>
</reference>
<sequence>MKEMDKRKTPVKNQSKRTPRAERKERRPQQENNNKTMEAKESIPKGSHMKPNSLVSESSTNMKSSNVHQNLITDHVADANKFELEKHQDSEANVIAERGNENVVDNKCTALEKDVSHRKEEISDSETMIDSISSKSDSLTTKEEKVERASNFPENILEDSSSDCSLQNSSEQVDNEVNKSPSEELSCTPKKTTNSDRDPPRVKNKKSSKSNSRSAKIVPKPSSESSEGTDYQIVDEVKDIEVLDEALNGVLSIRNGPDTNGVHDNQAVSEQKIEEMENRIDKLEEELRVVAALEMSLYSVVPEHGSSAHKVHTPARRLSRIYIYACKHWSQDKRATVAKNIVSGLVLIAKSCGSDVPRLTFWLSNTIVMREITSQTFSSLHSSNPLKNFVDSNNSSQKNGWKPTAVQWRNSYGSKQVNSYMQSVEDWQETGTFMAALEKVEFWIFSRIVESVWWQSLTPNMQHRDPSKNKIRERLMGPPLGDQQQGNYSVNLWRSTFQDAFQRLCPVRASGHECGCLPVLARMVMEQCVSRLDVAMFNAILRESAHEIPTDPVSDPIVDAKVLPIPAGDLSFGSGAQLKNSVGNWSRWLTDMVGIDADDSSVDQHGSDYDIKSDKDGRPQSFPLLNSLSDLLMLPKDMLTDRSIRKEVCPLISLPLITRILCNFTPDEFCPDPVPGTVLESLNAESIGEQRVSGYSGRNFPYTAAPVFYISPSTSDVAEKVAEAGGKSHLERNISTIQRKGYTSDEELEELNSPLLSIVDKSTLSLTYNALGNGEHEDGTTFNMRYKLLREAWSV</sequence>
<evidence type="ECO:0000256" key="1">
    <source>
        <dbReference type="SAM" id="Coils"/>
    </source>
</evidence>
<reference evidence="3 4" key="2">
    <citation type="journal article" date="2009" name="PLoS ONE">
        <title>An integrated genetic and cytogenetic map of the cucumber genome.</title>
        <authorList>
            <person name="Ren Y."/>
            <person name="Zhang Z."/>
            <person name="Liu J."/>
            <person name="Staub J.E."/>
            <person name="Han Y."/>
            <person name="Cheng Z."/>
            <person name="Li X."/>
            <person name="Lu J."/>
            <person name="Miao H."/>
            <person name="Kang H."/>
            <person name="Xie B."/>
            <person name="Gu X."/>
            <person name="Wang X."/>
            <person name="Du Y."/>
            <person name="Jin W."/>
            <person name="Huang S."/>
        </authorList>
    </citation>
    <scope>NUCLEOTIDE SEQUENCE [LARGE SCALE GENOMIC DNA]</scope>
    <source>
        <strain evidence="4">cv. 9930</strain>
    </source>
</reference>
<name>A0A0A0L2Q7_CUCSA</name>
<evidence type="ECO:0008006" key="5">
    <source>
        <dbReference type="Google" id="ProtNLM"/>
    </source>
</evidence>
<feature type="compositionally biased region" description="Polar residues" evidence="2">
    <location>
        <begin position="178"/>
        <end position="192"/>
    </location>
</feature>
<reference evidence="3 4" key="3">
    <citation type="journal article" date="2010" name="BMC Genomics">
        <title>Transcriptome sequencing and comparative analysis of cucumber flowers with different sex types.</title>
        <authorList>
            <person name="Guo S."/>
            <person name="Zheng Y."/>
            <person name="Joung J.G."/>
            <person name="Liu S."/>
            <person name="Zhang Z."/>
            <person name="Crasta O.R."/>
            <person name="Sobral B.W."/>
            <person name="Xu Y."/>
            <person name="Huang S."/>
            <person name="Fei Z."/>
        </authorList>
    </citation>
    <scope>NUCLEOTIDE SEQUENCE [LARGE SCALE GENOMIC DNA]</scope>
    <source>
        <strain evidence="4">cv. 9930</strain>
    </source>
</reference>
<evidence type="ECO:0000313" key="3">
    <source>
        <dbReference type="EMBL" id="KGN54892.1"/>
    </source>
</evidence>
<feature type="compositionally biased region" description="Basic and acidic residues" evidence="2">
    <location>
        <begin position="19"/>
        <end position="29"/>
    </location>
</feature>
<dbReference type="GO" id="GO:0005643">
    <property type="term" value="C:nuclear pore"/>
    <property type="evidence" value="ECO:0007669"/>
    <property type="project" value="InterPro"/>
</dbReference>
<dbReference type="PANTHER" id="PTHR31344:SF11">
    <property type="entry name" value="NUCLEOLAR PROTEIN GAR2-LIKE PROTEIN"/>
    <property type="match status" value="1"/>
</dbReference>
<feature type="compositionally biased region" description="Basic and acidic residues" evidence="2">
    <location>
        <begin position="113"/>
        <end position="122"/>
    </location>
</feature>
<proteinExistence type="predicted"/>
<evidence type="ECO:0000313" key="4">
    <source>
        <dbReference type="Proteomes" id="UP000029981"/>
    </source>
</evidence>
<keyword evidence="4" id="KW-1185">Reference proteome</keyword>
<dbReference type="Proteomes" id="UP000029981">
    <property type="component" value="Chromosome 4"/>
</dbReference>
<dbReference type="eggNOG" id="ENOG502QQNG">
    <property type="taxonomic scope" value="Eukaryota"/>
</dbReference>
<feature type="region of interest" description="Disordered" evidence="2">
    <location>
        <begin position="1"/>
        <end position="65"/>
    </location>
</feature>
<feature type="region of interest" description="Disordered" evidence="2">
    <location>
        <begin position="113"/>
        <end position="230"/>
    </location>
</feature>
<organism evidence="3 4">
    <name type="scientific">Cucumis sativus</name>
    <name type="common">Cucumber</name>
    <dbReference type="NCBI Taxonomy" id="3659"/>
    <lineage>
        <taxon>Eukaryota</taxon>
        <taxon>Viridiplantae</taxon>
        <taxon>Streptophyta</taxon>
        <taxon>Embryophyta</taxon>
        <taxon>Tracheophyta</taxon>
        <taxon>Spermatophyta</taxon>
        <taxon>Magnoliopsida</taxon>
        <taxon>eudicotyledons</taxon>
        <taxon>Gunneridae</taxon>
        <taxon>Pentapetalae</taxon>
        <taxon>rosids</taxon>
        <taxon>fabids</taxon>
        <taxon>Cucurbitales</taxon>
        <taxon>Cucurbitaceae</taxon>
        <taxon>Benincaseae</taxon>
        <taxon>Cucumis</taxon>
    </lineage>
</organism>